<protein>
    <recommendedName>
        <fullName evidence="3">EF-hand domain-containing protein</fullName>
    </recommendedName>
</protein>
<name>A0ABX0UXU0_9HYPH</name>
<dbReference type="EMBL" id="JAASQI010000003">
    <property type="protein sequence ID" value="NIJ57769.1"/>
    <property type="molecule type" value="Genomic_DNA"/>
</dbReference>
<comment type="caution">
    <text evidence="1">The sequence shown here is derived from an EMBL/GenBank/DDBJ whole genome shotgun (WGS) entry which is preliminary data.</text>
</comment>
<evidence type="ECO:0000313" key="1">
    <source>
        <dbReference type="EMBL" id="NIJ57769.1"/>
    </source>
</evidence>
<dbReference type="RefSeq" id="WP_166950683.1">
    <property type="nucleotide sequence ID" value="NZ_JAASQI010000003.1"/>
</dbReference>
<organism evidence="1 2">
    <name type="scientific">Pseudochelatococcus lubricantis</name>
    <dbReference type="NCBI Taxonomy" id="1538102"/>
    <lineage>
        <taxon>Bacteria</taxon>
        <taxon>Pseudomonadati</taxon>
        <taxon>Pseudomonadota</taxon>
        <taxon>Alphaproteobacteria</taxon>
        <taxon>Hyphomicrobiales</taxon>
        <taxon>Chelatococcaceae</taxon>
        <taxon>Pseudochelatococcus</taxon>
    </lineage>
</organism>
<accession>A0ABX0UXU0</accession>
<proteinExistence type="predicted"/>
<reference evidence="1 2" key="1">
    <citation type="submission" date="2020-03" db="EMBL/GenBank/DDBJ databases">
        <title>Genomic Encyclopedia of Type Strains, Phase IV (KMG-IV): sequencing the most valuable type-strain genomes for metagenomic binning, comparative biology and taxonomic classification.</title>
        <authorList>
            <person name="Goeker M."/>
        </authorList>
    </citation>
    <scope>NUCLEOTIDE SEQUENCE [LARGE SCALE GENOMIC DNA]</scope>
    <source>
        <strain evidence="1 2">DSM 103870</strain>
    </source>
</reference>
<gene>
    <name evidence="1" type="ORF">FHS82_001605</name>
</gene>
<sequence>MCDNDCATVVEILIPGPQGPGGVGNSGIGGYSVAVENAAEGHILVFDGEVWENRPQPAGQGDMKKAVYDADGDGKVDVAAVADAVAWAGIADVPQSFPPAAHAHDTAQVTGLDAALAAKAPLDSPTFTGVPTAPTAEPGANGGQLATTAFVAASIGAFEPAVTWDAIAGRPEAYPPATHGHGMAEIAGLGEALAQAGRIAGPETTLAGALAYFDDTTGALLSSGDDTMTSLTTALEAIAGAIAEHPGTTPSAPTWEMLTGKPAAFPPAEHLHPLSDVTGLDAALGGKADASALPTPASVGTLLAGADDAAFATGKGIADANAPVALDATGETVAIDLAAGLNFTLALPDSRTVANPANARPGQSGSIWVTRTAAGAVPSFGAHWRPAGGSSAFSADTNAADLVTFLVIAPGVVAYTVLGGFAA</sequence>
<evidence type="ECO:0000313" key="2">
    <source>
        <dbReference type="Proteomes" id="UP001429580"/>
    </source>
</evidence>
<dbReference type="Proteomes" id="UP001429580">
    <property type="component" value="Unassembled WGS sequence"/>
</dbReference>
<keyword evidence="2" id="KW-1185">Reference proteome</keyword>
<evidence type="ECO:0008006" key="3">
    <source>
        <dbReference type="Google" id="ProtNLM"/>
    </source>
</evidence>